<comment type="caution">
    <text evidence="1">The sequence shown here is derived from an EMBL/GenBank/DDBJ whole genome shotgun (WGS) entry which is preliminary data.</text>
</comment>
<dbReference type="Proteomes" id="UP001144978">
    <property type="component" value="Unassembled WGS sequence"/>
</dbReference>
<organism evidence="1 2">
    <name type="scientific">Trametes sanguinea</name>
    <dbReference type="NCBI Taxonomy" id="158606"/>
    <lineage>
        <taxon>Eukaryota</taxon>
        <taxon>Fungi</taxon>
        <taxon>Dikarya</taxon>
        <taxon>Basidiomycota</taxon>
        <taxon>Agaricomycotina</taxon>
        <taxon>Agaricomycetes</taxon>
        <taxon>Polyporales</taxon>
        <taxon>Polyporaceae</taxon>
        <taxon>Trametes</taxon>
    </lineage>
</organism>
<reference evidence="1" key="1">
    <citation type="submission" date="2022-08" db="EMBL/GenBank/DDBJ databases">
        <title>Genome Sequence of Pycnoporus sanguineus.</title>
        <authorList>
            <person name="Buettner E."/>
        </authorList>
    </citation>
    <scope>NUCLEOTIDE SEQUENCE</scope>
    <source>
        <strain evidence="1">CG-C14</strain>
    </source>
</reference>
<evidence type="ECO:0000313" key="1">
    <source>
        <dbReference type="EMBL" id="KAJ2979235.1"/>
    </source>
</evidence>
<gene>
    <name evidence="1" type="ORF">NUW54_g11169</name>
</gene>
<dbReference type="EMBL" id="JANSHE010004269">
    <property type="protein sequence ID" value="KAJ2979235.1"/>
    <property type="molecule type" value="Genomic_DNA"/>
</dbReference>
<evidence type="ECO:0000313" key="2">
    <source>
        <dbReference type="Proteomes" id="UP001144978"/>
    </source>
</evidence>
<protein>
    <submittedName>
        <fullName evidence="1">Uncharacterized protein</fullName>
    </submittedName>
</protein>
<sequence>MESLLRWSIANSDPNAPPPQPRSDLDPGIIDMILGKPDSELMKEALAVAVDESKDEDDRLQALDNFEMLIEQIDNANNMEKLKMWEPLHGLLTNPTSSEEIQRQVLWILGTAVQNNPAAQHSYLALSPLRTLLSFLSPTVRRMATERCLRYHAIRRAFQNGEVYLSELREFVVREAAVDNFDGDVPVRLGFEALRPKA</sequence>
<accession>A0ACC1NIU0</accession>
<keyword evidence="2" id="KW-1185">Reference proteome</keyword>
<proteinExistence type="predicted"/>
<name>A0ACC1NIU0_9APHY</name>